<organism evidence="2">
    <name type="scientific">Rhizophora mucronata</name>
    <name type="common">Asiatic mangrove</name>
    <dbReference type="NCBI Taxonomy" id="61149"/>
    <lineage>
        <taxon>Eukaryota</taxon>
        <taxon>Viridiplantae</taxon>
        <taxon>Streptophyta</taxon>
        <taxon>Embryophyta</taxon>
        <taxon>Tracheophyta</taxon>
        <taxon>Spermatophyta</taxon>
        <taxon>Magnoliopsida</taxon>
        <taxon>eudicotyledons</taxon>
        <taxon>Gunneridae</taxon>
        <taxon>Pentapetalae</taxon>
        <taxon>rosids</taxon>
        <taxon>fabids</taxon>
        <taxon>Malpighiales</taxon>
        <taxon>Rhizophoraceae</taxon>
        <taxon>Rhizophora</taxon>
    </lineage>
</organism>
<proteinExistence type="predicted"/>
<keyword evidence="1" id="KW-1133">Transmembrane helix</keyword>
<accession>A0A2P2PRS4</accession>
<sequence length="25" mass="2925">MMFYVNVVSYPIFCILLRCMALIAL</sequence>
<evidence type="ECO:0000256" key="1">
    <source>
        <dbReference type="SAM" id="Phobius"/>
    </source>
</evidence>
<reference evidence="2" key="1">
    <citation type="submission" date="2018-02" db="EMBL/GenBank/DDBJ databases">
        <title>Rhizophora mucronata_Transcriptome.</title>
        <authorList>
            <person name="Meera S.P."/>
            <person name="Sreeshan A."/>
            <person name="Augustine A."/>
        </authorList>
    </citation>
    <scope>NUCLEOTIDE SEQUENCE</scope>
    <source>
        <tissue evidence="2">Leaf</tissue>
    </source>
</reference>
<dbReference type="EMBL" id="GGEC01076948">
    <property type="protein sequence ID" value="MBX57432.1"/>
    <property type="molecule type" value="Transcribed_RNA"/>
</dbReference>
<keyword evidence="1" id="KW-0472">Membrane</keyword>
<evidence type="ECO:0000313" key="2">
    <source>
        <dbReference type="EMBL" id="MBX57432.1"/>
    </source>
</evidence>
<name>A0A2P2PRS4_RHIMU</name>
<feature type="transmembrane region" description="Helical" evidence="1">
    <location>
        <begin position="7"/>
        <end position="24"/>
    </location>
</feature>
<keyword evidence="1" id="KW-0812">Transmembrane</keyword>
<dbReference type="AlphaFoldDB" id="A0A2P2PRS4"/>
<protein>
    <submittedName>
        <fullName evidence="2">Uncharacterized protein</fullName>
    </submittedName>
</protein>